<evidence type="ECO:0000313" key="10">
    <source>
        <dbReference type="EMBL" id="GGA34487.1"/>
    </source>
</evidence>
<evidence type="ECO:0000256" key="4">
    <source>
        <dbReference type="ARBA" id="ARBA00022679"/>
    </source>
</evidence>
<evidence type="ECO:0000259" key="9">
    <source>
        <dbReference type="Pfam" id="PF00266"/>
    </source>
</evidence>
<comment type="cofactor">
    <cofactor evidence="1 7">
        <name>pyridoxal 5'-phosphate</name>
        <dbReference type="ChEBI" id="CHEBI:597326"/>
    </cofactor>
</comment>
<keyword evidence="11" id="KW-1185">Reference proteome</keyword>
<keyword evidence="5 8" id="KW-0663">Pyridoxal phosphate</keyword>
<dbReference type="NCBIfam" id="TIGR01979">
    <property type="entry name" value="sufS"/>
    <property type="match status" value="1"/>
</dbReference>
<evidence type="ECO:0000256" key="5">
    <source>
        <dbReference type="ARBA" id="ARBA00022898"/>
    </source>
</evidence>
<evidence type="ECO:0000256" key="6">
    <source>
        <dbReference type="ARBA" id="ARBA00050776"/>
    </source>
</evidence>
<dbReference type="InterPro" id="IPR000192">
    <property type="entry name" value="Aminotrans_V_dom"/>
</dbReference>
<evidence type="ECO:0000256" key="2">
    <source>
        <dbReference type="ARBA" id="ARBA00010447"/>
    </source>
</evidence>
<dbReference type="Pfam" id="PF00266">
    <property type="entry name" value="Aminotran_5"/>
    <property type="match status" value="1"/>
</dbReference>
<dbReference type="InterPro" id="IPR015421">
    <property type="entry name" value="PyrdxlP-dep_Trfase_major"/>
</dbReference>
<dbReference type="Gene3D" id="3.90.1150.10">
    <property type="entry name" value="Aspartate Aminotransferase, domain 1"/>
    <property type="match status" value="1"/>
</dbReference>
<dbReference type="PANTHER" id="PTHR43586:SF8">
    <property type="entry name" value="CYSTEINE DESULFURASE 1, CHLOROPLASTIC"/>
    <property type="match status" value="1"/>
</dbReference>
<evidence type="ECO:0000256" key="3">
    <source>
        <dbReference type="ARBA" id="ARBA00012239"/>
    </source>
</evidence>
<gene>
    <name evidence="10" type="ORF">GCM10011395_01010</name>
</gene>
<dbReference type="EMBL" id="BMDW01000001">
    <property type="protein sequence ID" value="GGA34487.1"/>
    <property type="molecule type" value="Genomic_DNA"/>
</dbReference>
<keyword evidence="4 8" id="KW-0808">Transferase</keyword>
<evidence type="ECO:0000256" key="8">
    <source>
        <dbReference type="RuleBase" id="RU004506"/>
    </source>
</evidence>
<comment type="similarity">
    <text evidence="2 8">Belongs to the class-V pyridoxal-phosphate-dependent aminotransferase family. Csd subfamily.</text>
</comment>
<dbReference type="InterPro" id="IPR015424">
    <property type="entry name" value="PyrdxlP-dep_Trfase"/>
</dbReference>
<dbReference type="PROSITE" id="PS00595">
    <property type="entry name" value="AA_TRANSFER_CLASS_5"/>
    <property type="match status" value="1"/>
</dbReference>
<protein>
    <recommendedName>
        <fullName evidence="3 8">Cysteine desulfurase</fullName>
        <ecNumber evidence="3 8">2.8.1.7</ecNumber>
    </recommendedName>
</protein>
<name>A0ABQ1FZF5_9SPHN</name>
<evidence type="ECO:0000256" key="1">
    <source>
        <dbReference type="ARBA" id="ARBA00001933"/>
    </source>
</evidence>
<sequence length="421" mass="44479">MTIALHPHPSAALPLPPSPNGRGINALDHRADFPAIPAGWAYLDTAATAQKPQVVIDAITRAYDTSYATVHRGVYQRSADMTLAYEAARRTVARFIGAASENEIVFVRGATEGINLVAQCWAGEQLQAGDRILLSQLEHHSNIVPWQMVAERVGAHIDVLPLTADYQIDLDAMAAMITPAHKIVALAHVSNVLGSVLDARRAADIAHSVGAKILLDGCQAAPRITLDMAALDCDFYVLSGHKLYGPTGIGVLWARAELLDAMPPMQGGGAMIDKVSFAGTTYAPAPGRFEAGTPHIVGALGLAAGIDYVESIGLARIHAHETALVKLTRDALSQINSVTLYGPEDSAGIVSFSIKGVHPHDIGTILDEAHVAVRAGHHCAQPLMEYLGVDATARASFGVYNSAADVDALVKGIARVTRIFG</sequence>
<dbReference type="SUPFAM" id="SSF53383">
    <property type="entry name" value="PLP-dependent transferases"/>
    <property type="match status" value="1"/>
</dbReference>
<evidence type="ECO:0000256" key="7">
    <source>
        <dbReference type="RuleBase" id="RU004504"/>
    </source>
</evidence>
<comment type="catalytic activity">
    <reaction evidence="6 8">
        <text>(sulfur carrier)-H + L-cysteine = (sulfur carrier)-SH + L-alanine</text>
        <dbReference type="Rhea" id="RHEA:43892"/>
        <dbReference type="Rhea" id="RHEA-COMP:14737"/>
        <dbReference type="Rhea" id="RHEA-COMP:14739"/>
        <dbReference type="ChEBI" id="CHEBI:29917"/>
        <dbReference type="ChEBI" id="CHEBI:35235"/>
        <dbReference type="ChEBI" id="CHEBI:57972"/>
        <dbReference type="ChEBI" id="CHEBI:64428"/>
        <dbReference type="EC" id="2.8.1.7"/>
    </reaction>
</comment>
<dbReference type="Gene3D" id="3.40.640.10">
    <property type="entry name" value="Type I PLP-dependent aspartate aminotransferase-like (Major domain)"/>
    <property type="match status" value="1"/>
</dbReference>
<dbReference type="CDD" id="cd06453">
    <property type="entry name" value="SufS_like"/>
    <property type="match status" value="1"/>
</dbReference>
<reference evidence="11" key="1">
    <citation type="journal article" date="2019" name="Int. J. Syst. Evol. Microbiol.">
        <title>The Global Catalogue of Microorganisms (GCM) 10K type strain sequencing project: providing services to taxonomists for standard genome sequencing and annotation.</title>
        <authorList>
            <consortium name="The Broad Institute Genomics Platform"/>
            <consortium name="The Broad Institute Genome Sequencing Center for Infectious Disease"/>
            <person name="Wu L."/>
            <person name="Ma J."/>
        </authorList>
    </citation>
    <scope>NUCLEOTIDE SEQUENCE [LARGE SCALE GENOMIC DNA]</scope>
    <source>
        <strain evidence="11">CGMCC 1.10106</strain>
    </source>
</reference>
<comment type="caution">
    <text evidence="10">The sequence shown here is derived from an EMBL/GenBank/DDBJ whole genome shotgun (WGS) entry which is preliminary data.</text>
</comment>
<dbReference type="RefSeq" id="WP_188444814.1">
    <property type="nucleotide sequence ID" value="NZ_BMDW01000001.1"/>
</dbReference>
<evidence type="ECO:0000313" key="11">
    <source>
        <dbReference type="Proteomes" id="UP000618591"/>
    </source>
</evidence>
<dbReference type="EC" id="2.8.1.7" evidence="3 8"/>
<accession>A0ABQ1FZF5</accession>
<dbReference type="InterPro" id="IPR015422">
    <property type="entry name" value="PyrdxlP-dep_Trfase_small"/>
</dbReference>
<comment type="function">
    <text evidence="8">Catalyzes the removal of elemental sulfur and selenium atoms from L-cysteine, L-cystine, L-selenocysteine, and L-selenocystine to produce L-alanine.</text>
</comment>
<organism evidence="10 11">
    <name type="scientific">Sphingomonas psychrolutea</name>
    <dbReference type="NCBI Taxonomy" id="1259676"/>
    <lineage>
        <taxon>Bacteria</taxon>
        <taxon>Pseudomonadati</taxon>
        <taxon>Pseudomonadota</taxon>
        <taxon>Alphaproteobacteria</taxon>
        <taxon>Sphingomonadales</taxon>
        <taxon>Sphingomonadaceae</taxon>
        <taxon>Sphingomonas</taxon>
    </lineage>
</organism>
<dbReference type="InterPro" id="IPR020578">
    <property type="entry name" value="Aminotrans_V_PyrdxlP_BS"/>
</dbReference>
<dbReference type="InterPro" id="IPR010970">
    <property type="entry name" value="Cys_dSase_SufS"/>
</dbReference>
<dbReference type="Proteomes" id="UP000618591">
    <property type="component" value="Unassembled WGS sequence"/>
</dbReference>
<dbReference type="PANTHER" id="PTHR43586">
    <property type="entry name" value="CYSTEINE DESULFURASE"/>
    <property type="match status" value="1"/>
</dbReference>
<proteinExistence type="inferred from homology"/>
<feature type="domain" description="Aminotransferase class V" evidence="9">
    <location>
        <begin position="42"/>
        <end position="409"/>
    </location>
</feature>